<dbReference type="Pfam" id="PF00150">
    <property type="entry name" value="Cellulase"/>
    <property type="match status" value="1"/>
</dbReference>
<dbReference type="InterPro" id="IPR001547">
    <property type="entry name" value="Glyco_hydro_5"/>
</dbReference>
<keyword evidence="6" id="KW-0489">Methyltransferase</keyword>
<protein>
    <submittedName>
        <fullName evidence="6">SAM-dependent methyltransferase</fullName>
    </submittedName>
</protein>
<keyword evidence="7" id="KW-1185">Reference proteome</keyword>
<evidence type="ECO:0000313" key="7">
    <source>
        <dbReference type="Proteomes" id="UP000571950"/>
    </source>
</evidence>
<sequence>MIDLCMNRRAMLAGLAPLAAGVAGTGAAAQAAKAPRLRTSGNRLLLGDEPVRLRGVVVGDLLKPGRPALFPYRDIARTWGANAVRISVHPGYWNADTPGARRRVADNVRAARAAGLFVILCWHALGFPDGFTFRPPATWGTRADAFDTSIAKCRAFWSEMAELYAPDGGIAFELFNEPIRDPRNPDVEYRLWPRLRAVWTDIVGTVIRPRADNVVICSGNRYSYDLRGIAEAPVESDNIAYAWHVYPRQGRQSLPDWLVRLDNLQKHRPVIVTEWGFAQVGDPQFLATPQSFADPLLRLLDANGMSWFAYSFSPRAQPSLVEKDWKTPTAYGRYVMARLAESGAG</sequence>
<dbReference type="PANTHER" id="PTHR34142:SF1">
    <property type="entry name" value="GLYCOSIDE HYDROLASE FAMILY 5 DOMAIN-CONTAINING PROTEIN"/>
    <property type="match status" value="1"/>
</dbReference>
<keyword evidence="6" id="KW-0808">Transferase</keyword>
<dbReference type="GO" id="GO:0000272">
    <property type="term" value="P:polysaccharide catabolic process"/>
    <property type="evidence" value="ECO:0007669"/>
    <property type="project" value="InterPro"/>
</dbReference>
<proteinExistence type="inferred from homology"/>
<gene>
    <name evidence="6" type="ORF">GGR43_000517</name>
</gene>
<evidence type="ECO:0000256" key="4">
    <source>
        <dbReference type="SAM" id="SignalP"/>
    </source>
</evidence>
<dbReference type="InterPro" id="IPR006311">
    <property type="entry name" value="TAT_signal"/>
</dbReference>
<feature type="chain" id="PRO_5031194054" evidence="4">
    <location>
        <begin position="20"/>
        <end position="345"/>
    </location>
</feature>
<dbReference type="RefSeq" id="WP_188070398.1">
    <property type="nucleotide sequence ID" value="NZ_BSPS01000043.1"/>
</dbReference>
<dbReference type="GO" id="GO:0008168">
    <property type="term" value="F:methyltransferase activity"/>
    <property type="evidence" value="ECO:0007669"/>
    <property type="project" value="UniProtKB-KW"/>
</dbReference>
<evidence type="ECO:0000256" key="3">
    <source>
        <dbReference type="RuleBase" id="RU361153"/>
    </source>
</evidence>
<dbReference type="Gene3D" id="3.20.20.80">
    <property type="entry name" value="Glycosidases"/>
    <property type="match status" value="1"/>
</dbReference>
<name>A0A7W6BGY1_9SPHN</name>
<accession>A0A7W6BGY1</accession>
<comment type="similarity">
    <text evidence="3">Belongs to the glycosyl hydrolase 5 (cellulase A) family.</text>
</comment>
<evidence type="ECO:0000313" key="6">
    <source>
        <dbReference type="EMBL" id="MBB3924816.1"/>
    </source>
</evidence>
<dbReference type="Proteomes" id="UP000571950">
    <property type="component" value="Unassembled WGS sequence"/>
</dbReference>
<feature type="domain" description="Glycoside hydrolase family 5" evidence="5">
    <location>
        <begin position="76"/>
        <end position="314"/>
    </location>
</feature>
<keyword evidence="2 3" id="KW-0326">Glycosidase</keyword>
<evidence type="ECO:0000256" key="1">
    <source>
        <dbReference type="ARBA" id="ARBA00022801"/>
    </source>
</evidence>
<feature type="signal peptide" evidence="4">
    <location>
        <begin position="1"/>
        <end position="19"/>
    </location>
</feature>
<organism evidence="6 7">
    <name type="scientific">Sphingobium jiangsuense</name>
    <dbReference type="NCBI Taxonomy" id="870476"/>
    <lineage>
        <taxon>Bacteria</taxon>
        <taxon>Pseudomonadati</taxon>
        <taxon>Pseudomonadota</taxon>
        <taxon>Alphaproteobacteria</taxon>
        <taxon>Sphingomonadales</taxon>
        <taxon>Sphingomonadaceae</taxon>
        <taxon>Sphingobium</taxon>
    </lineage>
</organism>
<dbReference type="PANTHER" id="PTHR34142">
    <property type="entry name" value="ENDO-BETA-1,4-GLUCANASE A"/>
    <property type="match status" value="1"/>
</dbReference>
<dbReference type="GO" id="GO:0032259">
    <property type="term" value="P:methylation"/>
    <property type="evidence" value="ECO:0007669"/>
    <property type="project" value="UniProtKB-KW"/>
</dbReference>
<dbReference type="EMBL" id="JACIDT010000002">
    <property type="protein sequence ID" value="MBB3924816.1"/>
    <property type="molecule type" value="Genomic_DNA"/>
</dbReference>
<dbReference type="AlphaFoldDB" id="A0A7W6BGY1"/>
<dbReference type="GO" id="GO:0004553">
    <property type="term" value="F:hydrolase activity, hydrolyzing O-glycosyl compounds"/>
    <property type="evidence" value="ECO:0007669"/>
    <property type="project" value="InterPro"/>
</dbReference>
<dbReference type="SUPFAM" id="SSF51445">
    <property type="entry name" value="(Trans)glycosidases"/>
    <property type="match status" value="1"/>
</dbReference>
<reference evidence="6 7" key="1">
    <citation type="submission" date="2020-08" db="EMBL/GenBank/DDBJ databases">
        <title>Genomic Encyclopedia of Type Strains, Phase IV (KMG-IV): sequencing the most valuable type-strain genomes for metagenomic binning, comparative biology and taxonomic classification.</title>
        <authorList>
            <person name="Goeker M."/>
        </authorList>
    </citation>
    <scope>NUCLEOTIDE SEQUENCE [LARGE SCALE GENOMIC DNA]</scope>
    <source>
        <strain evidence="6 7">DSM 26189</strain>
    </source>
</reference>
<dbReference type="PROSITE" id="PS51318">
    <property type="entry name" value="TAT"/>
    <property type="match status" value="1"/>
</dbReference>
<keyword evidence="4" id="KW-0732">Signal</keyword>
<dbReference type="InterPro" id="IPR017853">
    <property type="entry name" value="GH"/>
</dbReference>
<evidence type="ECO:0000259" key="5">
    <source>
        <dbReference type="Pfam" id="PF00150"/>
    </source>
</evidence>
<keyword evidence="1 3" id="KW-0378">Hydrolase</keyword>
<evidence type="ECO:0000256" key="2">
    <source>
        <dbReference type="ARBA" id="ARBA00023295"/>
    </source>
</evidence>
<comment type="caution">
    <text evidence="6">The sequence shown here is derived from an EMBL/GenBank/DDBJ whole genome shotgun (WGS) entry which is preliminary data.</text>
</comment>